<dbReference type="OrthoDB" id="236568at2"/>
<evidence type="ECO:0000259" key="4">
    <source>
        <dbReference type="PROSITE" id="PS50110"/>
    </source>
</evidence>
<evidence type="ECO:0000259" key="5">
    <source>
        <dbReference type="PROSITE" id="PS50930"/>
    </source>
</evidence>
<feature type="domain" description="HTH LytTR-type" evidence="5">
    <location>
        <begin position="154"/>
        <end position="256"/>
    </location>
</feature>
<keyword evidence="1" id="KW-0238">DNA-binding</keyword>
<accession>A0A0A0JWN8</accession>
<dbReference type="eggNOG" id="COG3279">
    <property type="taxonomic scope" value="Bacteria"/>
</dbReference>
<dbReference type="GO" id="GO:0005829">
    <property type="term" value="C:cytosol"/>
    <property type="evidence" value="ECO:0007669"/>
    <property type="project" value="TreeGrafter"/>
</dbReference>
<dbReference type="SMART" id="SM00850">
    <property type="entry name" value="LytTR"/>
    <property type="match status" value="1"/>
</dbReference>
<protein>
    <submittedName>
        <fullName evidence="6">LytR family transcriptional regulator</fullName>
    </submittedName>
</protein>
<organism evidence="6 7">
    <name type="scientific">Knoellia aerolata DSM 18566</name>
    <dbReference type="NCBI Taxonomy" id="1385519"/>
    <lineage>
        <taxon>Bacteria</taxon>
        <taxon>Bacillati</taxon>
        <taxon>Actinomycetota</taxon>
        <taxon>Actinomycetes</taxon>
        <taxon>Micrococcales</taxon>
        <taxon>Intrasporangiaceae</taxon>
        <taxon>Knoellia</taxon>
    </lineage>
</organism>
<dbReference type="PROSITE" id="PS50110">
    <property type="entry name" value="RESPONSE_REGULATORY"/>
    <property type="match status" value="1"/>
</dbReference>
<dbReference type="PANTHER" id="PTHR48111:SF69">
    <property type="entry name" value="RESPONSE REGULATOR RECEIVER"/>
    <property type="match status" value="1"/>
</dbReference>
<dbReference type="Gene3D" id="2.40.50.1020">
    <property type="entry name" value="LytTr DNA-binding domain"/>
    <property type="match status" value="1"/>
</dbReference>
<dbReference type="GO" id="GO:0000976">
    <property type="term" value="F:transcription cis-regulatory region binding"/>
    <property type="evidence" value="ECO:0007669"/>
    <property type="project" value="TreeGrafter"/>
</dbReference>
<dbReference type="Pfam" id="PF00072">
    <property type="entry name" value="Response_reg"/>
    <property type="match status" value="1"/>
</dbReference>
<dbReference type="SUPFAM" id="SSF52172">
    <property type="entry name" value="CheY-like"/>
    <property type="match status" value="1"/>
</dbReference>
<keyword evidence="2" id="KW-0597">Phosphoprotein</keyword>
<sequence>MAPDGSLRALVVDDELPALSEVRFLLSQDDRVGEVLTATSGTEALQMLEVHDIDVIFSDISMPGLDGMALGRVLARFAAPPQLVFVTAHEQHAVDAFALAVTDYVMKPVRGERLAEAVRRVVAKQDEAGMPAHAERGTRAPVPEPGPVEEDETIPVELGGVTRFISRSQIRYAQASGDYARLHTGEASHLIRVPLAVLEDKWGEHGFVRIHRSTLVALAHVTEVRMDHGRCSVLIGDIELQVSRRHTRALRDLLLRRPLGERRSSPGGD</sequence>
<proteinExistence type="predicted"/>
<dbReference type="AlphaFoldDB" id="A0A0A0JWN8"/>
<dbReference type="GO" id="GO:0006355">
    <property type="term" value="P:regulation of DNA-templated transcription"/>
    <property type="evidence" value="ECO:0007669"/>
    <property type="project" value="TreeGrafter"/>
</dbReference>
<feature type="region of interest" description="Disordered" evidence="3">
    <location>
        <begin position="128"/>
        <end position="152"/>
    </location>
</feature>
<gene>
    <name evidence="6" type="ORF">N801_16880</name>
</gene>
<feature type="domain" description="Response regulatory" evidence="4">
    <location>
        <begin position="8"/>
        <end position="122"/>
    </location>
</feature>
<dbReference type="Gene3D" id="3.40.50.2300">
    <property type="match status" value="1"/>
</dbReference>
<dbReference type="STRING" id="1385519.N801_16880"/>
<dbReference type="InterPro" id="IPR039420">
    <property type="entry name" value="WalR-like"/>
</dbReference>
<dbReference type="PROSITE" id="PS50930">
    <property type="entry name" value="HTH_LYTTR"/>
    <property type="match status" value="1"/>
</dbReference>
<dbReference type="GO" id="GO:0000156">
    <property type="term" value="F:phosphorelay response regulator activity"/>
    <property type="evidence" value="ECO:0007669"/>
    <property type="project" value="TreeGrafter"/>
</dbReference>
<dbReference type="InterPro" id="IPR001789">
    <property type="entry name" value="Sig_transdc_resp-reg_receiver"/>
</dbReference>
<feature type="compositionally biased region" description="Basic and acidic residues" evidence="3">
    <location>
        <begin position="128"/>
        <end position="138"/>
    </location>
</feature>
<name>A0A0A0JWN8_9MICO</name>
<dbReference type="Proteomes" id="UP000030013">
    <property type="component" value="Unassembled WGS sequence"/>
</dbReference>
<evidence type="ECO:0000256" key="2">
    <source>
        <dbReference type="PROSITE-ProRule" id="PRU00169"/>
    </source>
</evidence>
<dbReference type="Pfam" id="PF04397">
    <property type="entry name" value="LytTR"/>
    <property type="match status" value="1"/>
</dbReference>
<feature type="modified residue" description="4-aspartylphosphate" evidence="2">
    <location>
        <position position="59"/>
    </location>
</feature>
<evidence type="ECO:0000313" key="6">
    <source>
        <dbReference type="EMBL" id="KGN39991.1"/>
    </source>
</evidence>
<evidence type="ECO:0000313" key="7">
    <source>
        <dbReference type="Proteomes" id="UP000030013"/>
    </source>
</evidence>
<evidence type="ECO:0000256" key="1">
    <source>
        <dbReference type="ARBA" id="ARBA00023125"/>
    </source>
</evidence>
<evidence type="ECO:0000256" key="3">
    <source>
        <dbReference type="SAM" id="MobiDB-lite"/>
    </source>
</evidence>
<dbReference type="InterPro" id="IPR011006">
    <property type="entry name" value="CheY-like_superfamily"/>
</dbReference>
<reference evidence="6 7" key="1">
    <citation type="submission" date="2013-08" db="EMBL/GenBank/DDBJ databases">
        <title>The genome sequence of Knoellia aerolata.</title>
        <authorList>
            <person name="Zhu W."/>
            <person name="Wang G."/>
        </authorList>
    </citation>
    <scope>NUCLEOTIDE SEQUENCE [LARGE SCALE GENOMIC DNA]</scope>
    <source>
        <strain evidence="6 7">DSM 18566</strain>
    </source>
</reference>
<dbReference type="GO" id="GO:0032993">
    <property type="term" value="C:protein-DNA complex"/>
    <property type="evidence" value="ECO:0007669"/>
    <property type="project" value="TreeGrafter"/>
</dbReference>
<dbReference type="EMBL" id="AVPL01000058">
    <property type="protein sequence ID" value="KGN39991.1"/>
    <property type="molecule type" value="Genomic_DNA"/>
</dbReference>
<dbReference type="PANTHER" id="PTHR48111">
    <property type="entry name" value="REGULATOR OF RPOS"/>
    <property type="match status" value="1"/>
</dbReference>
<dbReference type="RefSeq" id="WP_035939865.1">
    <property type="nucleotide sequence ID" value="NZ_AVPL01000058.1"/>
</dbReference>
<keyword evidence="7" id="KW-1185">Reference proteome</keyword>
<dbReference type="SMART" id="SM00448">
    <property type="entry name" value="REC"/>
    <property type="match status" value="1"/>
</dbReference>
<comment type="caution">
    <text evidence="6">The sequence shown here is derived from an EMBL/GenBank/DDBJ whole genome shotgun (WGS) entry which is preliminary data.</text>
</comment>
<dbReference type="InterPro" id="IPR007492">
    <property type="entry name" value="LytTR_DNA-bd_dom"/>
</dbReference>